<dbReference type="OrthoDB" id="9801124at2"/>
<dbReference type="Proteomes" id="UP000002572">
    <property type="component" value="Chromosome"/>
</dbReference>
<dbReference type="AlphaFoldDB" id="E6W030"/>
<proteinExistence type="predicted"/>
<organism evidence="1 2">
    <name type="scientific">Desulfurispirillum indicum (strain ATCC BAA-1389 / DSM 22839 / S5)</name>
    <dbReference type="NCBI Taxonomy" id="653733"/>
    <lineage>
        <taxon>Bacteria</taxon>
        <taxon>Pseudomonadati</taxon>
        <taxon>Chrysiogenota</taxon>
        <taxon>Chrysiogenia</taxon>
        <taxon>Chrysiogenales</taxon>
        <taxon>Chrysiogenaceae</taxon>
        <taxon>Desulfurispirillum</taxon>
    </lineage>
</organism>
<dbReference type="HOGENOM" id="CLU_1913673_0_0_0"/>
<reference evidence="1 2" key="1">
    <citation type="submission" date="2010-12" db="EMBL/GenBank/DDBJ databases">
        <title>Complete sequence of Desulfurispirillum indicum S5.</title>
        <authorList>
            <consortium name="US DOE Joint Genome Institute"/>
            <person name="Lucas S."/>
            <person name="Copeland A."/>
            <person name="Lapidus A."/>
            <person name="Cheng J.-F."/>
            <person name="Goodwin L."/>
            <person name="Pitluck S."/>
            <person name="Chertkov O."/>
            <person name="Held B."/>
            <person name="Detter J.C."/>
            <person name="Han C."/>
            <person name="Tapia R."/>
            <person name="Land M."/>
            <person name="Hauser L."/>
            <person name="Kyrpides N."/>
            <person name="Ivanova N."/>
            <person name="Mikhailova N."/>
            <person name="Haggblom M."/>
            <person name="Rauschenbach I."/>
            <person name="Bini E."/>
            <person name="Woyke T."/>
        </authorList>
    </citation>
    <scope>NUCLEOTIDE SEQUENCE [LARGE SCALE GENOMIC DNA]</scope>
    <source>
        <strain evidence="2">ATCC BAA-1389 / DSM 22839 / S5</strain>
    </source>
</reference>
<dbReference type="STRING" id="653733.Selin_0402"/>
<dbReference type="eggNOG" id="ENOG5033XVX">
    <property type="taxonomic scope" value="Bacteria"/>
</dbReference>
<keyword evidence="2" id="KW-1185">Reference proteome</keyword>
<evidence type="ECO:0000313" key="2">
    <source>
        <dbReference type="Proteomes" id="UP000002572"/>
    </source>
</evidence>
<protein>
    <submittedName>
        <fullName evidence="1">Uncharacterized protein</fullName>
    </submittedName>
</protein>
<dbReference type="InParanoid" id="E6W030"/>
<dbReference type="EMBL" id="CP002432">
    <property type="protein sequence ID" value="ADU65156.1"/>
    <property type="molecule type" value="Genomic_DNA"/>
</dbReference>
<dbReference type="RefSeq" id="WP_013505045.1">
    <property type="nucleotide sequence ID" value="NC_014836.1"/>
</dbReference>
<gene>
    <name evidence="1" type="ordered locus">Selin_0402</name>
</gene>
<dbReference type="KEGG" id="din:Selin_0402"/>
<name>E6W030_DESIS</name>
<accession>E6W030</accession>
<evidence type="ECO:0000313" key="1">
    <source>
        <dbReference type="EMBL" id="ADU65156.1"/>
    </source>
</evidence>
<sequence>MGIFAIGAHYNEDVSEEFIKCNIAGPGWDASKAPELHQFIRSLKVGDIVYIKSAPPSSKDIVIKGIGIITTDQVVLNSQVVSAGRDIKWLVTEHFRVPKPTEKNNVRRNTMYEEFHPDVQSAILAKLFKNGA</sequence>